<feature type="domain" description="HTH cro/C1-type" evidence="1">
    <location>
        <begin position="7"/>
        <end position="62"/>
    </location>
</feature>
<name>A0A367Q551_9NOSO</name>
<dbReference type="CDD" id="cd00093">
    <property type="entry name" value="HTH_XRE"/>
    <property type="match status" value="1"/>
</dbReference>
<organism evidence="2 3">
    <name type="scientific">Nostoc minutum NIES-26</name>
    <dbReference type="NCBI Taxonomy" id="1844469"/>
    <lineage>
        <taxon>Bacteria</taxon>
        <taxon>Bacillati</taxon>
        <taxon>Cyanobacteriota</taxon>
        <taxon>Cyanophyceae</taxon>
        <taxon>Nostocales</taxon>
        <taxon>Nostocaceae</taxon>
        <taxon>Nostoc</taxon>
    </lineage>
</organism>
<dbReference type="PANTHER" id="PTHR37301:SF1">
    <property type="entry name" value="DNA-BINDING PROTEIN"/>
    <property type="match status" value="1"/>
</dbReference>
<dbReference type="InterPro" id="IPR010982">
    <property type="entry name" value="Lambda_DNA-bd_dom_sf"/>
</dbReference>
<evidence type="ECO:0000313" key="3">
    <source>
        <dbReference type="Proteomes" id="UP000252107"/>
    </source>
</evidence>
<dbReference type="Gene3D" id="1.10.260.40">
    <property type="entry name" value="lambda repressor-like DNA-binding domains"/>
    <property type="match status" value="1"/>
</dbReference>
<gene>
    <name evidence="2" type="ORF">A6770_32035</name>
</gene>
<dbReference type="PANTHER" id="PTHR37301">
    <property type="entry name" value="DNA-BINDING PROTEIN-RELATED"/>
    <property type="match status" value="1"/>
</dbReference>
<evidence type="ECO:0000259" key="1">
    <source>
        <dbReference type="PROSITE" id="PS50943"/>
    </source>
</evidence>
<evidence type="ECO:0000313" key="2">
    <source>
        <dbReference type="EMBL" id="RCJ19289.1"/>
    </source>
</evidence>
<dbReference type="PROSITE" id="PS50943">
    <property type="entry name" value="HTH_CROC1"/>
    <property type="match status" value="1"/>
</dbReference>
<dbReference type="Proteomes" id="UP000252107">
    <property type="component" value="Unassembled WGS sequence"/>
</dbReference>
<protein>
    <submittedName>
        <fullName evidence="2">Transcriptional regulator</fullName>
    </submittedName>
</protein>
<dbReference type="Pfam" id="PF13443">
    <property type="entry name" value="HTH_26"/>
    <property type="match status" value="1"/>
</dbReference>
<dbReference type="InterPro" id="IPR001387">
    <property type="entry name" value="Cro/C1-type_HTH"/>
</dbReference>
<dbReference type="SUPFAM" id="SSF47413">
    <property type="entry name" value="lambda repressor-like DNA-binding domains"/>
    <property type="match status" value="1"/>
</dbReference>
<dbReference type="GO" id="GO:0003677">
    <property type="term" value="F:DNA binding"/>
    <property type="evidence" value="ECO:0007669"/>
    <property type="project" value="InterPro"/>
</dbReference>
<dbReference type="AlphaFoldDB" id="A0A367Q551"/>
<sequence>MTVEVRLKEIRNERGISQNELARRLEMSLANVQKIEYGKAKSIPLETLDKLCQILECEVGDLLVRVPDSNDGSSKKEQKLVQVVDEVKEDKISNFNSQSINANEMIAA</sequence>
<dbReference type="EMBL" id="LXQD01000341">
    <property type="protein sequence ID" value="RCJ19289.1"/>
    <property type="molecule type" value="Genomic_DNA"/>
</dbReference>
<dbReference type="SMART" id="SM00530">
    <property type="entry name" value="HTH_XRE"/>
    <property type="match status" value="1"/>
</dbReference>
<keyword evidence="3" id="KW-1185">Reference proteome</keyword>
<proteinExistence type="predicted"/>
<reference evidence="2" key="1">
    <citation type="submission" date="2016-04" db="EMBL/GenBank/DDBJ databases">
        <authorList>
            <person name="Tabuchi Yagui T.R."/>
        </authorList>
    </citation>
    <scope>NUCLEOTIDE SEQUENCE [LARGE SCALE GENOMIC DNA]</scope>
    <source>
        <strain evidence="2">NIES-26</strain>
    </source>
</reference>
<comment type="caution">
    <text evidence="2">The sequence shown here is derived from an EMBL/GenBank/DDBJ whole genome shotgun (WGS) entry which is preliminary data.</text>
</comment>
<accession>A0A367Q551</accession>